<evidence type="ECO:0000313" key="2">
    <source>
        <dbReference type="EMBL" id="ENN95739.1"/>
    </source>
</evidence>
<dbReference type="Gene3D" id="3.40.50.1010">
    <property type="entry name" value="5'-nuclease"/>
    <property type="match status" value="1"/>
</dbReference>
<dbReference type="STRING" id="1069083.GCA_000371805_00280"/>
<dbReference type="SUPFAM" id="SSF88723">
    <property type="entry name" value="PIN domain-like"/>
    <property type="match status" value="1"/>
</dbReference>
<name>N6UTR9_9EURY</name>
<dbReference type="SMART" id="SM00670">
    <property type="entry name" value="PINc"/>
    <property type="match status" value="1"/>
</dbReference>
<proteinExistence type="predicted"/>
<dbReference type="InterPro" id="IPR029060">
    <property type="entry name" value="PIN-like_dom_sf"/>
</dbReference>
<accession>N6UTR9</accession>
<dbReference type="Proteomes" id="UP000053695">
    <property type="component" value="Unassembled WGS sequence"/>
</dbReference>
<dbReference type="EMBL" id="APMM01000050">
    <property type="protein sequence ID" value="ENN95739.1"/>
    <property type="molecule type" value="Genomic_DNA"/>
</dbReference>
<comment type="caution">
    <text evidence="2">The sequence shown here is derived from an EMBL/GenBank/DDBJ whole genome shotgun (WGS) entry which is preliminary data.</text>
</comment>
<dbReference type="PATRIC" id="fig|1069083.5.peg.1225"/>
<reference evidence="2 3" key="1">
    <citation type="journal article" date="2013" name="Genome Announc.">
        <title>Draft Genome Sequence of a Highly Flagellated, Fast-Swimming Archaeon, Methanocaldococcus villosus Strain KIN24-T80 (DSM 22612).</title>
        <authorList>
            <person name="Thennarasu S."/>
            <person name="Polireddy D."/>
            <person name="Antony A."/>
            <person name="Yada M.R."/>
            <person name="Algarawi S."/>
            <person name="Sivakumar N."/>
        </authorList>
    </citation>
    <scope>NUCLEOTIDE SEQUENCE [LARGE SCALE GENOMIC DNA]</scope>
    <source>
        <strain evidence="2 3">KIN24-T80</strain>
    </source>
</reference>
<gene>
    <name evidence="2" type="ORF">J422_06289</name>
</gene>
<dbReference type="InterPro" id="IPR002716">
    <property type="entry name" value="PIN_dom"/>
</dbReference>
<evidence type="ECO:0000313" key="3">
    <source>
        <dbReference type="Proteomes" id="UP000053695"/>
    </source>
</evidence>
<dbReference type="CDD" id="cd09878">
    <property type="entry name" value="PIN_VapC_VirB11L-ATPase-like"/>
    <property type="match status" value="1"/>
</dbReference>
<sequence>MKGEVVLKNNSAVLDTSIIITGVINKLLMNKKIKNLKSIIIPLCVISEIRNLANDKGKRKADGIKGFKEIENLLNICKDFGIDIKYDGRRPNPDEIKLARDGELDDLIIDVAENTSSTLLTCDRVQYLTAVARKIDSCLYSPKGDLIKKKFFYDYEDRIRNIAKELYGAFVGYENNLPIILMSEQTYKMGYSEGIYNKDGIRFKLTADEHIVEKIPTVLQYLPKPEAIKIAKENNLKFLGYKKGVPIFYNPNVEEKICILGGRGIFIKLTNKKSLENVKI</sequence>
<protein>
    <submittedName>
        <fullName evidence="2">ATPase</fullName>
    </submittedName>
</protein>
<evidence type="ECO:0000259" key="1">
    <source>
        <dbReference type="SMART" id="SM00670"/>
    </source>
</evidence>
<keyword evidence="3" id="KW-1185">Reference proteome</keyword>
<dbReference type="AlphaFoldDB" id="N6UTR9"/>
<organism evidence="2 3">
    <name type="scientific">Methanocaldococcus villosus KIN24-T80</name>
    <dbReference type="NCBI Taxonomy" id="1069083"/>
    <lineage>
        <taxon>Archaea</taxon>
        <taxon>Methanobacteriati</taxon>
        <taxon>Methanobacteriota</taxon>
        <taxon>Methanomada group</taxon>
        <taxon>Methanococci</taxon>
        <taxon>Methanococcales</taxon>
        <taxon>Methanocaldococcaceae</taxon>
        <taxon>Methanocaldococcus</taxon>
    </lineage>
</organism>
<feature type="domain" description="PIN" evidence="1">
    <location>
        <begin position="10"/>
        <end position="128"/>
    </location>
</feature>
<dbReference type="RefSeq" id="WP_004593365.1">
    <property type="nucleotide sequence ID" value="NZ_APMM01000050.1"/>
</dbReference>